<evidence type="ECO:0008006" key="4">
    <source>
        <dbReference type="Google" id="ProtNLM"/>
    </source>
</evidence>
<keyword evidence="3" id="KW-1185">Reference proteome</keyword>
<reference evidence="3" key="1">
    <citation type="journal article" date="2019" name="Int. J. Syst. Evol. Microbiol.">
        <title>The Global Catalogue of Microorganisms (GCM) 10K type strain sequencing project: providing services to taxonomists for standard genome sequencing and annotation.</title>
        <authorList>
            <consortium name="The Broad Institute Genomics Platform"/>
            <consortium name="The Broad Institute Genome Sequencing Center for Infectious Disease"/>
            <person name="Wu L."/>
            <person name="Ma J."/>
        </authorList>
    </citation>
    <scope>NUCLEOTIDE SEQUENCE [LARGE SCALE GENOMIC DNA]</scope>
    <source>
        <strain evidence="3">DT92</strain>
    </source>
</reference>
<accession>A0ABW5ATB3</accession>
<comment type="caution">
    <text evidence="2">The sequence shown here is derived from an EMBL/GenBank/DDBJ whole genome shotgun (WGS) entry which is preliminary data.</text>
</comment>
<name>A0ABW5ATB3_9FLAO</name>
<dbReference type="Proteomes" id="UP001597344">
    <property type="component" value="Unassembled WGS sequence"/>
</dbReference>
<gene>
    <name evidence="2" type="ORF">ACFSJT_01790</name>
</gene>
<evidence type="ECO:0000256" key="1">
    <source>
        <dbReference type="SAM" id="MobiDB-lite"/>
    </source>
</evidence>
<dbReference type="EMBL" id="JBHUHY010000002">
    <property type="protein sequence ID" value="MFD2185510.1"/>
    <property type="molecule type" value="Genomic_DNA"/>
</dbReference>
<evidence type="ECO:0000313" key="3">
    <source>
        <dbReference type="Proteomes" id="UP001597344"/>
    </source>
</evidence>
<dbReference type="RefSeq" id="WP_378318481.1">
    <property type="nucleotide sequence ID" value="NZ_JBHUHY010000002.1"/>
</dbReference>
<evidence type="ECO:0000313" key="2">
    <source>
        <dbReference type="EMBL" id="MFD2185510.1"/>
    </source>
</evidence>
<sequence>MNKKKNTNDVILADMHDDGVRFNENLKAKKKQKEIQEQKINELEKKGE</sequence>
<organism evidence="2 3">
    <name type="scientific">Aquimarina celericrescens</name>
    <dbReference type="NCBI Taxonomy" id="1964542"/>
    <lineage>
        <taxon>Bacteria</taxon>
        <taxon>Pseudomonadati</taxon>
        <taxon>Bacteroidota</taxon>
        <taxon>Flavobacteriia</taxon>
        <taxon>Flavobacteriales</taxon>
        <taxon>Flavobacteriaceae</taxon>
        <taxon>Aquimarina</taxon>
    </lineage>
</organism>
<protein>
    <recommendedName>
        <fullName evidence="4">Cold-shock protein</fullName>
    </recommendedName>
</protein>
<feature type="region of interest" description="Disordered" evidence="1">
    <location>
        <begin position="28"/>
        <end position="48"/>
    </location>
</feature>
<proteinExistence type="predicted"/>